<evidence type="ECO:0000256" key="6">
    <source>
        <dbReference type="ARBA" id="ARBA00022989"/>
    </source>
</evidence>
<dbReference type="InterPro" id="IPR035906">
    <property type="entry name" value="MetI-like_sf"/>
</dbReference>
<feature type="transmembrane region" description="Helical" evidence="8">
    <location>
        <begin position="237"/>
        <end position="262"/>
    </location>
</feature>
<evidence type="ECO:0000313" key="10">
    <source>
        <dbReference type="EMBL" id="GAA3699731.1"/>
    </source>
</evidence>
<keyword evidence="2 8" id="KW-0813">Transport</keyword>
<keyword evidence="7 8" id="KW-0472">Membrane</keyword>
<feature type="transmembrane region" description="Helical" evidence="8">
    <location>
        <begin position="53"/>
        <end position="79"/>
    </location>
</feature>
<comment type="subcellular location">
    <subcellularLocation>
        <location evidence="1">Cell inner membrane</location>
        <topology evidence="1">Multi-pass membrane protein</topology>
    </subcellularLocation>
    <subcellularLocation>
        <location evidence="8">Cell membrane</location>
        <topology evidence="8">Multi-pass membrane protein</topology>
    </subcellularLocation>
</comment>
<dbReference type="EMBL" id="BAABEO010000026">
    <property type="protein sequence ID" value="GAA3699731.1"/>
    <property type="molecule type" value="Genomic_DNA"/>
</dbReference>
<feature type="transmembrane region" description="Helical" evidence="8">
    <location>
        <begin position="405"/>
        <end position="427"/>
    </location>
</feature>
<dbReference type="InterPro" id="IPR000515">
    <property type="entry name" value="MetI-like"/>
</dbReference>
<feature type="transmembrane region" description="Helical" evidence="8">
    <location>
        <begin position="525"/>
        <end position="552"/>
    </location>
</feature>
<dbReference type="Gene3D" id="1.10.3720.10">
    <property type="entry name" value="MetI-like"/>
    <property type="match status" value="2"/>
</dbReference>
<feature type="domain" description="ABC transmembrane type-1" evidence="9">
    <location>
        <begin position="108"/>
        <end position="317"/>
    </location>
</feature>
<feature type="transmembrane region" description="Helical" evidence="8">
    <location>
        <begin position="296"/>
        <end position="316"/>
    </location>
</feature>
<comment type="similarity">
    <text evidence="8">Belongs to the binding-protein-dependent transport system permease family.</text>
</comment>
<evidence type="ECO:0000259" key="9">
    <source>
        <dbReference type="PROSITE" id="PS50928"/>
    </source>
</evidence>
<organism evidence="10 11">
    <name type="scientific">Arthrobacter ginkgonis</name>
    <dbReference type="NCBI Taxonomy" id="1630594"/>
    <lineage>
        <taxon>Bacteria</taxon>
        <taxon>Bacillati</taxon>
        <taxon>Actinomycetota</taxon>
        <taxon>Actinomycetes</taxon>
        <taxon>Micrococcales</taxon>
        <taxon>Micrococcaceae</taxon>
        <taxon>Arthrobacter</taxon>
    </lineage>
</organism>
<sequence length="622" mass="67298">MLPSCRPSTLSQTVDNVAAFRRLYPFAGRDLKVPDIDLLADRRASVRRSITSGAMWSVFLTALTIIFVYPVLMIVIGAFRDGLPSQKKPFTTEGLIQAFTSEDTWTTLGNSAILVLICGTLATVGGGFFAWIAASTNVPGRRLLTPLMVINLFVPPLFHTLGWLMLGNAQNGLLNQFVRLFGLEGSFMNIQSWGGLIMLMSLGYMPFAYLLMLGAFKNRDQSLDEAAQISGAGTFRTFFTITVPSIGPTITGAATLIMVLVFQAFDSPQLIGRQAGIYVFSTQIYRYVRDETPGKYTAAFALSLMLIALVVLLFLLQRWALRGRSFTTLTGKTSRREPQQLGPIRWVFSAVIWAFMLLNLILPLFAMVLGSLQPVFGVMSTGLTLDNYARVLTDRQLSSSLTLTAWMSILGGLLSMCVALVTSYVVLRRRGFIKAYTSLAVWIPWALPGVVLALAYLFAVLSFPSTRSMYGTATLMILVLVVGTIPLSSRIAEGALAQLSPDLEEAGRTAGASASRVLVTIVLRLVIPSFLAGWFLSVLFISGNLAIPMLLAPPGLQPVSQTALQMFLLGDMAGGAALFMVILIAAAVVLVLSGISMYIAKRIRLRAGKAPAAASSLTHIAS</sequence>
<dbReference type="PANTHER" id="PTHR43357">
    <property type="entry name" value="INNER MEMBRANE ABC TRANSPORTER PERMEASE PROTEIN YDCV"/>
    <property type="match status" value="1"/>
</dbReference>
<proteinExistence type="inferred from homology"/>
<keyword evidence="11" id="KW-1185">Reference proteome</keyword>
<feature type="transmembrane region" description="Helical" evidence="8">
    <location>
        <begin position="572"/>
        <end position="599"/>
    </location>
</feature>
<evidence type="ECO:0000256" key="4">
    <source>
        <dbReference type="ARBA" id="ARBA00022519"/>
    </source>
</evidence>
<feature type="transmembrane region" description="Helical" evidence="8">
    <location>
        <begin position="439"/>
        <end position="463"/>
    </location>
</feature>
<keyword evidence="3" id="KW-1003">Cell membrane</keyword>
<accession>A0ABP7D1X0</accession>
<evidence type="ECO:0000313" key="11">
    <source>
        <dbReference type="Proteomes" id="UP001500752"/>
    </source>
</evidence>
<dbReference type="PROSITE" id="PS50928">
    <property type="entry name" value="ABC_TM1"/>
    <property type="match status" value="2"/>
</dbReference>
<dbReference type="CDD" id="cd06261">
    <property type="entry name" value="TM_PBP2"/>
    <property type="match status" value="2"/>
</dbReference>
<evidence type="ECO:0000256" key="8">
    <source>
        <dbReference type="RuleBase" id="RU363032"/>
    </source>
</evidence>
<keyword evidence="5 8" id="KW-0812">Transmembrane</keyword>
<evidence type="ECO:0000256" key="2">
    <source>
        <dbReference type="ARBA" id="ARBA00022448"/>
    </source>
</evidence>
<comment type="caution">
    <text evidence="10">The sequence shown here is derived from an EMBL/GenBank/DDBJ whole genome shotgun (WGS) entry which is preliminary data.</text>
</comment>
<dbReference type="SUPFAM" id="SSF161098">
    <property type="entry name" value="MetI-like"/>
    <property type="match status" value="2"/>
</dbReference>
<feature type="domain" description="ABC transmembrane type-1" evidence="9">
    <location>
        <begin position="401"/>
        <end position="601"/>
    </location>
</feature>
<gene>
    <name evidence="10" type="ORF">GCM10023081_40700</name>
</gene>
<feature type="transmembrane region" description="Helical" evidence="8">
    <location>
        <begin position="193"/>
        <end position="216"/>
    </location>
</feature>
<reference evidence="11" key="1">
    <citation type="journal article" date="2019" name="Int. J. Syst. Evol. Microbiol.">
        <title>The Global Catalogue of Microorganisms (GCM) 10K type strain sequencing project: providing services to taxonomists for standard genome sequencing and annotation.</title>
        <authorList>
            <consortium name="The Broad Institute Genomics Platform"/>
            <consortium name="The Broad Institute Genome Sequencing Center for Infectious Disease"/>
            <person name="Wu L."/>
            <person name="Ma J."/>
        </authorList>
    </citation>
    <scope>NUCLEOTIDE SEQUENCE [LARGE SCALE GENOMIC DNA]</scope>
    <source>
        <strain evidence="11">JCM 30742</strain>
    </source>
</reference>
<feature type="transmembrane region" description="Helical" evidence="8">
    <location>
        <begin position="146"/>
        <end position="166"/>
    </location>
</feature>
<dbReference type="Pfam" id="PF00528">
    <property type="entry name" value="BPD_transp_1"/>
    <property type="match status" value="2"/>
</dbReference>
<evidence type="ECO:0000256" key="1">
    <source>
        <dbReference type="ARBA" id="ARBA00004429"/>
    </source>
</evidence>
<evidence type="ECO:0000256" key="3">
    <source>
        <dbReference type="ARBA" id="ARBA00022475"/>
    </source>
</evidence>
<keyword evidence="6 8" id="KW-1133">Transmembrane helix</keyword>
<name>A0ABP7D1X0_9MICC</name>
<protein>
    <submittedName>
        <fullName evidence="10">Iron ABC transporter permease</fullName>
    </submittedName>
</protein>
<feature type="transmembrane region" description="Helical" evidence="8">
    <location>
        <begin position="469"/>
        <end position="487"/>
    </location>
</feature>
<dbReference type="Proteomes" id="UP001500752">
    <property type="component" value="Unassembled WGS sequence"/>
</dbReference>
<evidence type="ECO:0000256" key="7">
    <source>
        <dbReference type="ARBA" id="ARBA00023136"/>
    </source>
</evidence>
<evidence type="ECO:0000256" key="5">
    <source>
        <dbReference type="ARBA" id="ARBA00022692"/>
    </source>
</evidence>
<feature type="transmembrane region" description="Helical" evidence="8">
    <location>
        <begin position="346"/>
        <end position="369"/>
    </location>
</feature>
<feature type="transmembrane region" description="Helical" evidence="8">
    <location>
        <begin position="112"/>
        <end position="134"/>
    </location>
</feature>
<keyword evidence="4" id="KW-0997">Cell inner membrane</keyword>
<dbReference type="PANTHER" id="PTHR43357:SF4">
    <property type="entry name" value="INNER MEMBRANE ABC TRANSPORTER PERMEASE PROTEIN YDCV"/>
    <property type="match status" value="1"/>
</dbReference>